<dbReference type="InterPro" id="IPR003713">
    <property type="entry name" value="FliS"/>
</dbReference>
<evidence type="ECO:0000256" key="2">
    <source>
        <dbReference type="ARBA" id="ARBA00008787"/>
    </source>
</evidence>
<evidence type="ECO:0000313" key="7">
    <source>
        <dbReference type="EMBL" id="NYD87242.1"/>
    </source>
</evidence>
<evidence type="ECO:0000313" key="9">
    <source>
        <dbReference type="Proteomes" id="UP000618382"/>
    </source>
</evidence>
<dbReference type="EMBL" id="BONN01000011">
    <property type="protein sequence ID" value="GIG34024.1"/>
    <property type="molecule type" value="Genomic_DNA"/>
</dbReference>
<comment type="similarity">
    <text evidence="2">Belongs to the FliS family.</text>
</comment>
<keyword evidence="9" id="KW-1185">Reference proteome</keyword>
<proteinExistence type="inferred from homology"/>
<dbReference type="Pfam" id="PF02561">
    <property type="entry name" value="FliS"/>
    <property type="match status" value="1"/>
</dbReference>
<evidence type="ECO:0000256" key="4">
    <source>
        <dbReference type="ARBA" id="ARBA00022795"/>
    </source>
</evidence>
<dbReference type="PANTHER" id="PTHR34773">
    <property type="entry name" value="FLAGELLAR SECRETION CHAPERONE FLIS"/>
    <property type="match status" value="1"/>
</dbReference>
<dbReference type="InterPro" id="IPR036584">
    <property type="entry name" value="FliS_sf"/>
</dbReference>
<dbReference type="SUPFAM" id="SSF101116">
    <property type="entry name" value="Flagellar export chaperone FliS"/>
    <property type="match status" value="1"/>
</dbReference>
<evidence type="ECO:0000256" key="3">
    <source>
        <dbReference type="ARBA" id="ARBA00022490"/>
    </source>
</evidence>
<dbReference type="Proteomes" id="UP000618382">
    <property type="component" value="Unassembled WGS sequence"/>
</dbReference>
<comment type="subcellular location">
    <subcellularLocation>
        <location evidence="1">Cytoplasm</location>
        <location evidence="1">Cytosol</location>
    </subcellularLocation>
</comment>
<sequence>MYDARTRYVAAAVETASPARLLTMLYDRLLLDVDRARLALEEGRRPDATQHLAHAQEIVAELVSSLDTGEWDGGDRLLSIYTYLLTELIGAAGTGDVARVAGCREIIEPLALTWHEAADSVARAQAPAAPVTPAAPLAQSTGTGLLGVG</sequence>
<dbReference type="Proteomes" id="UP000577956">
    <property type="component" value="Unassembled WGS sequence"/>
</dbReference>
<evidence type="ECO:0000256" key="5">
    <source>
        <dbReference type="ARBA" id="ARBA00023186"/>
    </source>
</evidence>
<evidence type="ECO:0000313" key="8">
    <source>
        <dbReference type="Proteomes" id="UP000577956"/>
    </source>
</evidence>
<reference evidence="7 8" key="1">
    <citation type="submission" date="2020-07" db="EMBL/GenBank/DDBJ databases">
        <title>Sequencing the genomes of 1000 actinobacteria strains.</title>
        <authorList>
            <person name="Klenk H.-P."/>
        </authorList>
    </citation>
    <scope>NUCLEOTIDE SEQUENCE [LARGE SCALE GENOMIC DNA]</scope>
    <source>
        <strain evidence="7 8">DSM 24482</strain>
    </source>
</reference>
<keyword evidence="7" id="KW-0969">Cilium</keyword>
<accession>A0A7Y9JYX1</accession>
<keyword evidence="4" id="KW-1005">Bacterial flagellum biogenesis</keyword>
<dbReference type="GO" id="GO:0071973">
    <property type="term" value="P:bacterial-type flagellum-dependent cell motility"/>
    <property type="evidence" value="ECO:0007669"/>
    <property type="project" value="TreeGrafter"/>
</dbReference>
<name>A0A7Y9JYX1_9CELL</name>
<dbReference type="RefSeq" id="WP_140460693.1">
    <property type="nucleotide sequence ID" value="NZ_BAABFI010000009.1"/>
</dbReference>
<dbReference type="GO" id="GO:0005829">
    <property type="term" value="C:cytosol"/>
    <property type="evidence" value="ECO:0007669"/>
    <property type="project" value="UniProtKB-SubCell"/>
</dbReference>
<reference evidence="6 9" key="2">
    <citation type="submission" date="2021-01" db="EMBL/GenBank/DDBJ databases">
        <title>Whole genome shotgun sequence of Cellulomonas oligotrophica NBRC 109435.</title>
        <authorList>
            <person name="Komaki H."/>
            <person name="Tamura T."/>
        </authorList>
    </citation>
    <scope>NUCLEOTIDE SEQUENCE [LARGE SCALE GENOMIC DNA]</scope>
    <source>
        <strain evidence="6 9">NBRC 109435</strain>
    </source>
</reference>
<comment type="caution">
    <text evidence="7">The sequence shown here is derived from an EMBL/GenBank/DDBJ whole genome shotgun (WGS) entry which is preliminary data.</text>
</comment>
<gene>
    <name evidence="7" type="ORF">BKA21_002791</name>
    <name evidence="6" type="ORF">Col01nite_31830</name>
</gene>
<keyword evidence="7" id="KW-0966">Cell projection</keyword>
<dbReference type="GO" id="GO:0044780">
    <property type="term" value="P:bacterial-type flagellum assembly"/>
    <property type="evidence" value="ECO:0007669"/>
    <property type="project" value="InterPro"/>
</dbReference>
<dbReference type="CDD" id="cd16098">
    <property type="entry name" value="FliS"/>
    <property type="match status" value="1"/>
</dbReference>
<dbReference type="EMBL" id="JACCBK010000001">
    <property type="protein sequence ID" value="NYD87242.1"/>
    <property type="molecule type" value="Genomic_DNA"/>
</dbReference>
<organism evidence="7 8">
    <name type="scientific">Cellulomonas oligotrophica</name>
    <dbReference type="NCBI Taxonomy" id="931536"/>
    <lineage>
        <taxon>Bacteria</taxon>
        <taxon>Bacillati</taxon>
        <taxon>Actinomycetota</taxon>
        <taxon>Actinomycetes</taxon>
        <taxon>Micrococcales</taxon>
        <taxon>Cellulomonadaceae</taxon>
        <taxon>Cellulomonas</taxon>
    </lineage>
</organism>
<keyword evidence="5" id="KW-0143">Chaperone</keyword>
<evidence type="ECO:0000313" key="6">
    <source>
        <dbReference type="EMBL" id="GIG34024.1"/>
    </source>
</evidence>
<dbReference type="Gene3D" id="1.20.120.340">
    <property type="entry name" value="Flagellar protein FliS"/>
    <property type="match status" value="1"/>
</dbReference>
<keyword evidence="7" id="KW-0282">Flagellum</keyword>
<keyword evidence="3" id="KW-0963">Cytoplasm</keyword>
<dbReference type="PANTHER" id="PTHR34773:SF1">
    <property type="entry name" value="FLAGELLAR SECRETION CHAPERONE FLIS"/>
    <property type="match status" value="1"/>
</dbReference>
<protein>
    <submittedName>
        <fullName evidence="7">Flagellar protein FliS</fullName>
    </submittedName>
</protein>
<dbReference type="AlphaFoldDB" id="A0A7Y9JYX1"/>
<evidence type="ECO:0000256" key="1">
    <source>
        <dbReference type="ARBA" id="ARBA00004514"/>
    </source>
</evidence>